<dbReference type="Proteomes" id="UP000002630">
    <property type="component" value="Linkage Group LG26"/>
</dbReference>
<evidence type="ECO:0000256" key="6">
    <source>
        <dbReference type="ARBA" id="ARBA00022840"/>
    </source>
</evidence>
<keyword evidence="4" id="KW-0547">Nucleotide-binding</keyword>
<name>D8LS94_ECTSI</name>
<dbReference type="PROSITE" id="PS50011">
    <property type="entry name" value="PROTEIN_KINASE_DOM"/>
    <property type="match status" value="1"/>
</dbReference>
<keyword evidence="3" id="KW-0808">Transferase</keyword>
<dbReference type="SMART" id="SM00220">
    <property type="entry name" value="S_TKc"/>
    <property type="match status" value="1"/>
</dbReference>
<keyword evidence="6" id="KW-0067">ATP-binding</keyword>
<evidence type="ECO:0000256" key="5">
    <source>
        <dbReference type="ARBA" id="ARBA00022777"/>
    </source>
</evidence>
<dbReference type="AlphaFoldDB" id="D8LS94"/>
<protein>
    <recommendedName>
        <fullName evidence="1">non-specific serine/threonine protein kinase</fullName>
        <ecNumber evidence="1">2.7.11.1</ecNumber>
    </recommendedName>
</protein>
<gene>
    <name evidence="10" type="primary">PK</name>
    <name evidence="10" type="ORF">Esi_0070_0110</name>
</gene>
<dbReference type="InterPro" id="IPR000719">
    <property type="entry name" value="Prot_kinase_dom"/>
</dbReference>
<dbReference type="InterPro" id="IPR011009">
    <property type="entry name" value="Kinase-like_dom_sf"/>
</dbReference>
<dbReference type="GO" id="GO:0004674">
    <property type="term" value="F:protein serine/threonine kinase activity"/>
    <property type="evidence" value="ECO:0007669"/>
    <property type="project" value="UniProtKB-KW"/>
</dbReference>
<reference evidence="10 11" key="1">
    <citation type="journal article" date="2010" name="Nature">
        <title>The Ectocarpus genome and the independent evolution of multicellularity in brown algae.</title>
        <authorList>
            <person name="Cock J.M."/>
            <person name="Sterck L."/>
            <person name="Rouze P."/>
            <person name="Scornet D."/>
            <person name="Allen A.E."/>
            <person name="Amoutzias G."/>
            <person name="Anthouard V."/>
            <person name="Artiguenave F."/>
            <person name="Aury J.M."/>
            <person name="Badger J.H."/>
            <person name="Beszteri B."/>
            <person name="Billiau K."/>
            <person name="Bonnet E."/>
            <person name="Bothwell J.H."/>
            <person name="Bowler C."/>
            <person name="Boyen C."/>
            <person name="Brownlee C."/>
            <person name="Carrano C.J."/>
            <person name="Charrier B."/>
            <person name="Cho G.Y."/>
            <person name="Coelho S.M."/>
            <person name="Collen J."/>
            <person name="Corre E."/>
            <person name="Da Silva C."/>
            <person name="Delage L."/>
            <person name="Delaroque N."/>
            <person name="Dittami S.M."/>
            <person name="Doulbeau S."/>
            <person name="Elias M."/>
            <person name="Farnham G."/>
            <person name="Gachon C.M."/>
            <person name="Gschloessl B."/>
            <person name="Heesch S."/>
            <person name="Jabbari K."/>
            <person name="Jubin C."/>
            <person name="Kawai H."/>
            <person name="Kimura K."/>
            <person name="Kloareg B."/>
            <person name="Kupper F.C."/>
            <person name="Lang D."/>
            <person name="Le Bail A."/>
            <person name="Leblanc C."/>
            <person name="Lerouge P."/>
            <person name="Lohr M."/>
            <person name="Lopez P.J."/>
            <person name="Martens C."/>
            <person name="Maumus F."/>
            <person name="Michel G."/>
            <person name="Miranda-Saavedra D."/>
            <person name="Morales J."/>
            <person name="Moreau H."/>
            <person name="Motomura T."/>
            <person name="Nagasato C."/>
            <person name="Napoli C.A."/>
            <person name="Nelson D.R."/>
            <person name="Nyvall-Collen P."/>
            <person name="Peters A.F."/>
            <person name="Pommier C."/>
            <person name="Potin P."/>
            <person name="Poulain J."/>
            <person name="Quesneville H."/>
            <person name="Read B."/>
            <person name="Rensing S.A."/>
            <person name="Ritter A."/>
            <person name="Rousvoal S."/>
            <person name="Samanta M."/>
            <person name="Samson G."/>
            <person name="Schroeder D.C."/>
            <person name="Segurens B."/>
            <person name="Strittmatter M."/>
            <person name="Tonon T."/>
            <person name="Tregear J.W."/>
            <person name="Valentin K."/>
            <person name="von Dassow P."/>
            <person name="Yamagishi T."/>
            <person name="Van de Peer Y."/>
            <person name="Wincker P."/>
        </authorList>
    </citation>
    <scope>NUCLEOTIDE SEQUENCE [LARGE SCALE GENOMIC DNA]</scope>
    <source>
        <strain evidence="11">Ec32 / CCAP1310/4</strain>
    </source>
</reference>
<feature type="domain" description="Protein kinase" evidence="9">
    <location>
        <begin position="1"/>
        <end position="323"/>
    </location>
</feature>
<dbReference type="EMBL" id="FN649751">
    <property type="protein sequence ID" value="CBN75151.1"/>
    <property type="molecule type" value="Genomic_DNA"/>
</dbReference>
<evidence type="ECO:0000256" key="2">
    <source>
        <dbReference type="ARBA" id="ARBA00022527"/>
    </source>
</evidence>
<evidence type="ECO:0000313" key="10">
    <source>
        <dbReference type="EMBL" id="CBN75151.1"/>
    </source>
</evidence>
<keyword evidence="11" id="KW-1185">Reference proteome</keyword>
<keyword evidence="5 10" id="KW-0418">Kinase</keyword>
<dbReference type="GO" id="GO:0005524">
    <property type="term" value="F:ATP binding"/>
    <property type="evidence" value="ECO:0007669"/>
    <property type="project" value="UniProtKB-KW"/>
</dbReference>
<accession>D8LS94</accession>
<evidence type="ECO:0000256" key="1">
    <source>
        <dbReference type="ARBA" id="ARBA00012513"/>
    </source>
</evidence>
<evidence type="ECO:0000256" key="8">
    <source>
        <dbReference type="ARBA" id="ARBA00048679"/>
    </source>
</evidence>
<evidence type="ECO:0000256" key="4">
    <source>
        <dbReference type="ARBA" id="ARBA00022741"/>
    </source>
</evidence>
<keyword evidence="2" id="KW-0723">Serine/threonine-protein kinase</keyword>
<evidence type="ECO:0000256" key="3">
    <source>
        <dbReference type="ARBA" id="ARBA00022679"/>
    </source>
</evidence>
<dbReference type="InParanoid" id="D8LS94"/>
<dbReference type="PANTHER" id="PTHR43895">
    <property type="entry name" value="CALCIUM/CALMODULIN-DEPENDENT PROTEIN KINASE KINASE-RELATED"/>
    <property type="match status" value="1"/>
</dbReference>
<comment type="catalytic activity">
    <reaction evidence="8">
        <text>L-seryl-[protein] + ATP = O-phospho-L-seryl-[protein] + ADP + H(+)</text>
        <dbReference type="Rhea" id="RHEA:17989"/>
        <dbReference type="Rhea" id="RHEA-COMP:9863"/>
        <dbReference type="Rhea" id="RHEA-COMP:11604"/>
        <dbReference type="ChEBI" id="CHEBI:15378"/>
        <dbReference type="ChEBI" id="CHEBI:29999"/>
        <dbReference type="ChEBI" id="CHEBI:30616"/>
        <dbReference type="ChEBI" id="CHEBI:83421"/>
        <dbReference type="ChEBI" id="CHEBI:456216"/>
        <dbReference type="EC" id="2.7.11.1"/>
    </reaction>
</comment>
<dbReference type="SUPFAM" id="SSF56112">
    <property type="entry name" value="Protein kinase-like (PK-like)"/>
    <property type="match status" value="1"/>
</dbReference>
<sequence>MRDMAPQASPVFPKPVYSRAVVSNEPGVGSLLVSQTSARQFFCPAKDSRFIQTQFGGAVQTVYEATPFDPKEEDQDERSVIIFGGKLLRYCPSCPLALKTNRISVLKLEAQWQRCAMGELVGEDPVKEIASLQLLQGGDELAASAAGAAGGGHDGVEELIEALADDTTLYKISPWYSGGELFDLAPMSEDVAKPIFSQILDAVSFVHSKGNRAPLTPQGRCGKSTCVAPEVFYDQAFDGHAIDTWSVGTTLFMALLGVQPWEEVGDFKFQAIAEGKNLDVVLQGWKLRDAISDEAVDLLQAMLTADPEERLSDIKSILSHPWFHRSTSPGTSSST</sequence>
<dbReference type="Gene3D" id="1.10.510.10">
    <property type="entry name" value="Transferase(Phosphotransferase) domain 1"/>
    <property type="match status" value="2"/>
</dbReference>
<dbReference type="OrthoDB" id="10252171at2759"/>
<dbReference type="PANTHER" id="PTHR43895:SF32">
    <property type="entry name" value="SERINE_THREONINE-PROTEIN KINASE CHK1"/>
    <property type="match status" value="1"/>
</dbReference>
<dbReference type="Pfam" id="PF00069">
    <property type="entry name" value="Pkinase"/>
    <property type="match status" value="1"/>
</dbReference>
<dbReference type="STRING" id="2880.D8LS94"/>
<proteinExistence type="predicted"/>
<comment type="catalytic activity">
    <reaction evidence="7">
        <text>L-threonyl-[protein] + ATP = O-phospho-L-threonyl-[protein] + ADP + H(+)</text>
        <dbReference type="Rhea" id="RHEA:46608"/>
        <dbReference type="Rhea" id="RHEA-COMP:11060"/>
        <dbReference type="Rhea" id="RHEA-COMP:11605"/>
        <dbReference type="ChEBI" id="CHEBI:15378"/>
        <dbReference type="ChEBI" id="CHEBI:30013"/>
        <dbReference type="ChEBI" id="CHEBI:30616"/>
        <dbReference type="ChEBI" id="CHEBI:61977"/>
        <dbReference type="ChEBI" id="CHEBI:456216"/>
        <dbReference type="EC" id="2.7.11.1"/>
    </reaction>
</comment>
<evidence type="ECO:0000256" key="7">
    <source>
        <dbReference type="ARBA" id="ARBA00047899"/>
    </source>
</evidence>
<dbReference type="GO" id="GO:0007165">
    <property type="term" value="P:signal transduction"/>
    <property type="evidence" value="ECO:0007669"/>
    <property type="project" value="TreeGrafter"/>
</dbReference>
<evidence type="ECO:0000259" key="9">
    <source>
        <dbReference type="PROSITE" id="PS50011"/>
    </source>
</evidence>
<evidence type="ECO:0000313" key="11">
    <source>
        <dbReference type="Proteomes" id="UP000002630"/>
    </source>
</evidence>
<dbReference type="EC" id="2.7.11.1" evidence="1"/>
<dbReference type="EMBL" id="FN648927">
    <property type="protein sequence ID" value="CBN75151.1"/>
    <property type="molecule type" value="Genomic_DNA"/>
</dbReference>
<organism evidence="10 11">
    <name type="scientific">Ectocarpus siliculosus</name>
    <name type="common">Brown alga</name>
    <name type="synonym">Conferva siliculosa</name>
    <dbReference type="NCBI Taxonomy" id="2880"/>
    <lineage>
        <taxon>Eukaryota</taxon>
        <taxon>Sar</taxon>
        <taxon>Stramenopiles</taxon>
        <taxon>Ochrophyta</taxon>
        <taxon>PX clade</taxon>
        <taxon>Phaeophyceae</taxon>
        <taxon>Ectocarpales</taxon>
        <taxon>Ectocarpaceae</taxon>
        <taxon>Ectocarpus</taxon>
    </lineage>
</organism>